<comment type="caution">
    <text evidence="2">The sequence shown here is derived from an EMBL/GenBank/DDBJ whole genome shotgun (WGS) entry which is preliminary data.</text>
</comment>
<keyword evidence="3" id="KW-1185">Reference proteome</keyword>
<sequence length="454" mass="51792">MVDIKDVRAGSCTVNINGTWVSIRSLGFQSSLWEASTLLTTQVDEGLMSTLAQFYDPLYHCFSFPDFQLLPTLEEYSHLIGIPILDQVPFSGLESIPTAREIANLLHIDEDLIRANLTTKGGIQGFPSEFLIAQATFYGKAMSEDAFEALFVLLIYGLVLFPNFDKFVDMNAIRIFSVLNPVPTLLGDAYVSLHLRNAKGGGVIVCCLPLLYKWFISHLPQTVAFKENKGCLRWSQRLMSLTNDDITWYDRVYDTVQIIDYCGEFPNVPLLGTCGGISYNPISHDEGKDPQGLKARFVRAWRSIHKKSRNELGPKNCIALEPYTSWVRQRAAVYLMPYDHPRPTPLDVAGPSTLPTQRVEELREEDLSRAWIREREELLQQLKEKDAMIEFLEHRVIDDPNDTWTSLLPQSSKFWKRRYDRLAKEKADMEAAYEREIKKLCTSRLPASRASRDP</sequence>
<reference evidence="2 3" key="1">
    <citation type="journal article" date="2022" name="Nat. Genet.">
        <title>Improved pea reference genome and pan-genome highlight genomic features and evolutionary characteristics.</title>
        <authorList>
            <person name="Yang T."/>
            <person name="Liu R."/>
            <person name="Luo Y."/>
            <person name="Hu S."/>
            <person name="Wang D."/>
            <person name="Wang C."/>
            <person name="Pandey M.K."/>
            <person name="Ge S."/>
            <person name="Xu Q."/>
            <person name="Li N."/>
            <person name="Li G."/>
            <person name="Huang Y."/>
            <person name="Saxena R.K."/>
            <person name="Ji Y."/>
            <person name="Li M."/>
            <person name="Yan X."/>
            <person name="He Y."/>
            <person name="Liu Y."/>
            <person name="Wang X."/>
            <person name="Xiang C."/>
            <person name="Varshney R.K."/>
            <person name="Ding H."/>
            <person name="Gao S."/>
            <person name="Zong X."/>
        </authorList>
    </citation>
    <scope>NUCLEOTIDE SEQUENCE [LARGE SCALE GENOMIC DNA]</scope>
    <source>
        <strain evidence="2 3">cv. Zhongwan 6</strain>
    </source>
</reference>
<dbReference type="PANTHER" id="PTHR48154">
    <property type="entry name" value="PROTEIN, PUTATIVE-RELATED"/>
    <property type="match status" value="1"/>
</dbReference>
<organism evidence="2 3">
    <name type="scientific">Pisum sativum</name>
    <name type="common">Garden pea</name>
    <name type="synonym">Lathyrus oleraceus</name>
    <dbReference type="NCBI Taxonomy" id="3888"/>
    <lineage>
        <taxon>Eukaryota</taxon>
        <taxon>Viridiplantae</taxon>
        <taxon>Streptophyta</taxon>
        <taxon>Embryophyta</taxon>
        <taxon>Tracheophyta</taxon>
        <taxon>Spermatophyta</taxon>
        <taxon>Magnoliopsida</taxon>
        <taxon>eudicotyledons</taxon>
        <taxon>Gunneridae</taxon>
        <taxon>Pentapetalae</taxon>
        <taxon>rosids</taxon>
        <taxon>fabids</taxon>
        <taxon>Fabales</taxon>
        <taxon>Fabaceae</taxon>
        <taxon>Papilionoideae</taxon>
        <taxon>50 kb inversion clade</taxon>
        <taxon>NPAAA clade</taxon>
        <taxon>Hologalegina</taxon>
        <taxon>IRL clade</taxon>
        <taxon>Fabeae</taxon>
        <taxon>Lathyrus</taxon>
    </lineage>
</organism>
<dbReference type="Proteomes" id="UP001058974">
    <property type="component" value="Chromosome 7"/>
</dbReference>
<dbReference type="InterPro" id="IPR056647">
    <property type="entry name" value="DUF7745"/>
</dbReference>
<proteinExistence type="predicted"/>
<dbReference type="AlphaFoldDB" id="A0A9D4ZZ99"/>
<feature type="domain" description="DUF7745" evidence="1">
    <location>
        <begin position="37"/>
        <end position="282"/>
    </location>
</feature>
<evidence type="ECO:0000313" key="2">
    <source>
        <dbReference type="EMBL" id="KAI5389499.1"/>
    </source>
</evidence>
<dbReference type="Gramene" id="Psat07G0496300-T1">
    <property type="protein sequence ID" value="KAI5389499.1"/>
    <property type="gene ID" value="KIW84_074963"/>
</dbReference>
<feature type="domain" description="DUF7745" evidence="1">
    <location>
        <begin position="286"/>
        <end position="331"/>
    </location>
</feature>
<gene>
    <name evidence="2" type="ORF">KIW84_074963</name>
</gene>
<dbReference type="PANTHER" id="PTHR48154:SF1">
    <property type="entry name" value="PROTEIN, PUTATIVE-RELATED"/>
    <property type="match status" value="1"/>
</dbReference>
<evidence type="ECO:0000313" key="3">
    <source>
        <dbReference type="Proteomes" id="UP001058974"/>
    </source>
</evidence>
<dbReference type="EMBL" id="JAMSHJ010000007">
    <property type="protein sequence ID" value="KAI5389499.1"/>
    <property type="molecule type" value="Genomic_DNA"/>
</dbReference>
<protein>
    <recommendedName>
        <fullName evidence="1">DUF7745 domain-containing protein</fullName>
    </recommendedName>
</protein>
<name>A0A9D4ZZ99_PEA</name>
<evidence type="ECO:0000259" key="1">
    <source>
        <dbReference type="Pfam" id="PF24924"/>
    </source>
</evidence>
<accession>A0A9D4ZZ99</accession>
<dbReference type="Pfam" id="PF24924">
    <property type="entry name" value="DUF7745"/>
    <property type="match status" value="2"/>
</dbReference>